<keyword evidence="2" id="KW-0472">Membrane</keyword>
<sequence length="285" mass="28790">MTTTALVTGAAAALLALGAAAPAAASAGDPLPTAPTAERAAAAPETLATLGRFFARDGALARTEAAPRISGASVPVRILSADFVAGTAGAPVAREEFRASLAVAADGQRASLWTVRNSAGWQVVNIATGDDEFRYAREGAAKLPGGLVFREPQIDAWYVQKGTKVLPLDEDAVRAVGKDGTTLAAYRDRVTRAYADKLPGSAYARKGAAGGYAPEAAAPGARAAERPVARAAELPASRAAEAPRHQPAAATAASTVAAFGAVAALALTGAAALRRRAAARRARES</sequence>
<feature type="compositionally biased region" description="Low complexity" evidence="1">
    <location>
        <begin position="229"/>
        <end position="246"/>
    </location>
</feature>
<keyword evidence="3" id="KW-0732">Signal</keyword>
<gene>
    <name evidence="4" type="ORF">Shyd_30620</name>
</gene>
<dbReference type="EMBL" id="BNDW01000019">
    <property type="protein sequence ID" value="GHI21691.1"/>
    <property type="molecule type" value="Genomic_DNA"/>
</dbReference>
<keyword evidence="2" id="KW-0812">Transmembrane</keyword>
<feature type="signal peptide" evidence="3">
    <location>
        <begin position="1"/>
        <end position="27"/>
    </location>
</feature>
<evidence type="ECO:0000256" key="1">
    <source>
        <dbReference type="SAM" id="MobiDB-lite"/>
    </source>
</evidence>
<feature type="chain" id="PRO_5046457438" evidence="3">
    <location>
        <begin position="28"/>
        <end position="285"/>
    </location>
</feature>
<protein>
    <submittedName>
        <fullName evidence="4">Uncharacterized protein</fullName>
    </submittedName>
</protein>
<feature type="transmembrane region" description="Helical" evidence="2">
    <location>
        <begin position="252"/>
        <end position="273"/>
    </location>
</feature>
<evidence type="ECO:0000313" key="4">
    <source>
        <dbReference type="EMBL" id="GHI21691.1"/>
    </source>
</evidence>
<comment type="caution">
    <text evidence="4">The sequence shown here is derived from an EMBL/GenBank/DDBJ whole genome shotgun (WGS) entry which is preliminary data.</text>
</comment>
<reference evidence="4" key="1">
    <citation type="submission" date="2024-05" db="EMBL/GenBank/DDBJ databases">
        <title>Whole genome shotgun sequence of Streptomyces hydrogenans NBRC 13475.</title>
        <authorList>
            <person name="Komaki H."/>
            <person name="Tamura T."/>
        </authorList>
    </citation>
    <scope>NUCLEOTIDE SEQUENCE</scope>
    <source>
        <strain evidence="4">NBRC 13475</strain>
    </source>
</reference>
<evidence type="ECO:0000256" key="2">
    <source>
        <dbReference type="SAM" id="Phobius"/>
    </source>
</evidence>
<organism evidence="4 5">
    <name type="scientific">Streptomyces hydrogenans</name>
    <dbReference type="NCBI Taxonomy" id="1873719"/>
    <lineage>
        <taxon>Bacteria</taxon>
        <taxon>Bacillati</taxon>
        <taxon>Actinomycetota</taxon>
        <taxon>Actinomycetes</taxon>
        <taxon>Kitasatosporales</taxon>
        <taxon>Streptomycetaceae</taxon>
        <taxon>Streptomyces</taxon>
    </lineage>
</organism>
<accession>A0ABQ3P9J1</accession>
<keyword evidence="2" id="KW-1133">Transmembrane helix</keyword>
<proteinExistence type="predicted"/>
<keyword evidence="5" id="KW-1185">Reference proteome</keyword>
<evidence type="ECO:0000313" key="5">
    <source>
        <dbReference type="Proteomes" id="UP001052739"/>
    </source>
</evidence>
<name>A0ABQ3P9J1_9ACTN</name>
<feature type="region of interest" description="Disordered" evidence="1">
    <location>
        <begin position="217"/>
        <end position="246"/>
    </location>
</feature>
<dbReference type="RefSeq" id="WP_226651911.1">
    <property type="nucleotide sequence ID" value="NZ_BNDW01000019.1"/>
</dbReference>
<dbReference type="Proteomes" id="UP001052739">
    <property type="component" value="Unassembled WGS sequence"/>
</dbReference>
<evidence type="ECO:0000256" key="3">
    <source>
        <dbReference type="SAM" id="SignalP"/>
    </source>
</evidence>